<dbReference type="PROSITE" id="PS50122">
    <property type="entry name" value="CHEB"/>
    <property type="match status" value="1"/>
</dbReference>
<dbReference type="EMBL" id="BOPF01000022">
    <property type="protein sequence ID" value="GIJ48694.1"/>
    <property type="molecule type" value="Genomic_DNA"/>
</dbReference>
<evidence type="ECO:0000256" key="5">
    <source>
        <dbReference type="PROSITE-ProRule" id="PRU00169"/>
    </source>
</evidence>
<dbReference type="PANTHER" id="PTHR42872">
    <property type="entry name" value="PROTEIN-GLUTAMATE METHYLESTERASE/PROTEIN-GLUTAMINE GLUTAMINASE"/>
    <property type="match status" value="1"/>
</dbReference>
<evidence type="ECO:0000313" key="9">
    <source>
        <dbReference type="EMBL" id="GIJ48694.1"/>
    </source>
</evidence>
<dbReference type="InterPro" id="IPR001789">
    <property type="entry name" value="Sig_transdc_resp-reg_receiver"/>
</dbReference>
<comment type="similarity">
    <text evidence="3">Belongs to the CheB family.</text>
</comment>
<evidence type="ECO:0000256" key="2">
    <source>
        <dbReference type="ARBA" id="ARBA00048267"/>
    </source>
</evidence>
<dbReference type="EC" id="3.1.1.61" evidence="3"/>
<comment type="catalytic activity">
    <reaction evidence="2 3">
        <text>[protein]-L-glutamate 5-O-methyl ester + H2O = L-glutamyl-[protein] + methanol + H(+)</text>
        <dbReference type="Rhea" id="RHEA:23236"/>
        <dbReference type="Rhea" id="RHEA-COMP:10208"/>
        <dbReference type="Rhea" id="RHEA-COMP:10311"/>
        <dbReference type="ChEBI" id="CHEBI:15377"/>
        <dbReference type="ChEBI" id="CHEBI:15378"/>
        <dbReference type="ChEBI" id="CHEBI:17790"/>
        <dbReference type="ChEBI" id="CHEBI:29973"/>
        <dbReference type="ChEBI" id="CHEBI:82795"/>
        <dbReference type="EC" id="3.1.1.61"/>
    </reaction>
</comment>
<protein>
    <recommendedName>
        <fullName evidence="3">Protein-glutamate methylesterase/protein-glutamine glutaminase</fullName>
        <ecNumber evidence="3">3.1.1.61</ecNumber>
        <ecNumber evidence="3">3.5.1.44</ecNumber>
    </recommendedName>
</protein>
<name>A0A8J3YNA4_9ACTN</name>
<dbReference type="GO" id="GO:0005737">
    <property type="term" value="C:cytoplasm"/>
    <property type="evidence" value="ECO:0007669"/>
    <property type="project" value="UniProtKB-SubCell"/>
</dbReference>
<dbReference type="GO" id="GO:0008984">
    <property type="term" value="F:protein-glutamate methylesterase activity"/>
    <property type="evidence" value="ECO:0007669"/>
    <property type="project" value="UniProtKB-UniRule"/>
</dbReference>
<dbReference type="SUPFAM" id="SSF52738">
    <property type="entry name" value="Methylesterase CheB, C-terminal domain"/>
    <property type="match status" value="1"/>
</dbReference>
<dbReference type="PANTHER" id="PTHR42872:SF3">
    <property type="entry name" value="PROTEIN-GLUTAMATE METHYLESTERASE_PROTEIN-GLUTAMINE GLUTAMINASE 1"/>
    <property type="match status" value="1"/>
</dbReference>
<dbReference type="Gene3D" id="3.40.50.180">
    <property type="entry name" value="Methylesterase CheB, C-terminal domain"/>
    <property type="match status" value="1"/>
</dbReference>
<dbReference type="SMART" id="SM00448">
    <property type="entry name" value="REC"/>
    <property type="match status" value="1"/>
</dbReference>
<evidence type="ECO:0000259" key="7">
    <source>
        <dbReference type="PROSITE" id="PS50110"/>
    </source>
</evidence>
<dbReference type="Proteomes" id="UP000619260">
    <property type="component" value="Unassembled WGS sequence"/>
</dbReference>
<feature type="active site" evidence="3 4">
    <location>
        <position position="345"/>
    </location>
</feature>
<dbReference type="GO" id="GO:0000156">
    <property type="term" value="F:phosphorelay response regulator activity"/>
    <property type="evidence" value="ECO:0007669"/>
    <property type="project" value="InterPro"/>
</dbReference>
<evidence type="ECO:0000256" key="6">
    <source>
        <dbReference type="SAM" id="MobiDB-lite"/>
    </source>
</evidence>
<feature type="domain" description="Response regulatory" evidence="7">
    <location>
        <begin position="3"/>
        <end position="121"/>
    </location>
</feature>
<sequence>MISVLVVDDSVVVRRLITDALTDDPGIRVIATAPHGRIALQKIAQLRPDLVTLDIEMPVMDGIATLRELRRSDRRLPVIMFSTLTAQGAAATLDALSAGASDYVTKPANVGSISESIRSVREQLIPRIYALCNGKPGMAPLRPGGAAPGPAAPAGLVPRVPHAPPASFRPGLGAPPATAPTRPGPAAPPSTPRPAPGTPTPAPSTRPRSRNERVDVVAIGCSTGGPDALSRMVRNLPAGFPVPIVVVQHMPPVFTKMFAERLDRTSALTVVEATADMPVTPGSVYIAPGDFHLEVHRKGTSIITALNTAPPENFCRPAVDVLFRSVNRTYGGATLAVVLTGMGHDGKRGCEDLANSGADIVVQDEATSVVWGMPGAVATAGLASAVMPLDEISRYLITRVNGGRAARSMEVTR</sequence>
<reference evidence="9" key="1">
    <citation type="submission" date="2021-01" db="EMBL/GenBank/DDBJ databases">
        <title>Whole genome shotgun sequence of Virgisporangium aliadipatigenens NBRC 105644.</title>
        <authorList>
            <person name="Komaki H."/>
            <person name="Tamura T."/>
        </authorList>
    </citation>
    <scope>NUCLEOTIDE SEQUENCE</scope>
    <source>
        <strain evidence="9">NBRC 105644</strain>
    </source>
</reference>
<keyword evidence="3 4" id="KW-0145">Chemotaxis</keyword>
<dbReference type="InterPro" id="IPR008248">
    <property type="entry name" value="CheB-like"/>
</dbReference>
<gene>
    <name evidence="9" type="primary">cheB3</name>
    <name evidence="3" type="synonym">cheB</name>
    <name evidence="9" type="ORF">Val02_55800</name>
</gene>
<dbReference type="AlphaFoldDB" id="A0A8J3YNA4"/>
<keyword evidence="1 3" id="KW-0378">Hydrolase</keyword>
<comment type="domain">
    <text evidence="3">Contains a C-terminal catalytic domain, and an N-terminal region which modulates catalytic activity.</text>
</comment>
<keyword evidence="3" id="KW-0963">Cytoplasm</keyword>
<comment type="catalytic activity">
    <reaction evidence="3">
        <text>L-glutaminyl-[protein] + H2O = L-glutamyl-[protein] + NH4(+)</text>
        <dbReference type="Rhea" id="RHEA:16441"/>
        <dbReference type="Rhea" id="RHEA-COMP:10207"/>
        <dbReference type="Rhea" id="RHEA-COMP:10208"/>
        <dbReference type="ChEBI" id="CHEBI:15377"/>
        <dbReference type="ChEBI" id="CHEBI:28938"/>
        <dbReference type="ChEBI" id="CHEBI:29973"/>
        <dbReference type="ChEBI" id="CHEBI:30011"/>
        <dbReference type="EC" id="3.5.1.44"/>
    </reaction>
</comment>
<dbReference type="EC" id="3.5.1.44" evidence="3"/>
<organism evidence="9 10">
    <name type="scientific">Virgisporangium aliadipatigenens</name>
    <dbReference type="NCBI Taxonomy" id="741659"/>
    <lineage>
        <taxon>Bacteria</taxon>
        <taxon>Bacillati</taxon>
        <taxon>Actinomycetota</taxon>
        <taxon>Actinomycetes</taxon>
        <taxon>Micromonosporales</taxon>
        <taxon>Micromonosporaceae</taxon>
        <taxon>Virgisporangium</taxon>
    </lineage>
</organism>
<dbReference type="Pfam" id="PF01339">
    <property type="entry name" value="CheB_methylest"/>
    <property type="match status" value="1"/>
</dbReference>
<dbReference type="InterPro" id="IPR000673">
    <property type="entry name" value="Sig_transdc_resp-reg_Me-estase"/>
</dbReference>
<accession>A0A8J3YNA4</accession>
<evidence type="ECO:0000256" key="4">
    <source>
        <dbReference type="PROSITE-ProRule" id="PRU00050"/>
    </source>
</evidence>
<comment type="function">
    <text evidence="3">Involved in chemotaxis. Part of a chemotaxis signal transduction system that modulates chemotaxis in response to various stimuli. Catalyzes the demethylation of specific methylglutamate residues introduced into the chemoreceptors (methyl-accepting chemotaxis proteins or MCP) by CheR. Also mediates the irreversible deamidation of specific glutamine residues to glutamic acid.</text>
</comment>
<feature type="active site" evidence="3 4">
    <location>
        <position position="249"/>
    </location>
</feature>
<feature type="compositionally biased region" description="Pro residues" evidence="6">
    <location>
        <begin position="182"/>
        <end position="204"/>
    </location>
</feature>
<keyword evidence="3 5" id="KW-0597">Phosphoprotein</keyword>
<dbReference type="InterPro" id="IPR035909">
    <property type="entry name" value="CheB_C"/>
</dbReference>
<comment type="PTM">
    <text evidence="3">Phosphorylated by CheA. Phosphorylation of the N-terminal regulatory domain activates the methylesterase activity.</text>
</comment>
<feature type="domain" description="CheB-type methylesterase" evidence="8">
    <location>
        <begin position="201"/>
        <end position="403"/>
    </location>
</feature>
<dbReference type="GO" id="GO:0050568">
    <property type="term" value="F:protein-glutamine glutaminase activity"/>
    <property type="evidence" value="ECO:0007669"/>
    <property type="project" value="UniProtKB-UniRule"/>
</dbReference>
<evidence type="ECO:0000259" key="8">
    <source>
        <dbReference type="PROSITE" id="PS50122"/>
    </source>
</evidence>
<feature type="compositionally biased region" description="Low complexity" evidence="6">
    <location>
        <begin position="141"/>
        <end position="160"/>
    </location>
</feature>
<dbReference type="Pfam" id="PF00072">
    <property type="entry name" value="Response_reg"/>
    <property type="match status" value="1"/>
</dbReference>
<dbReference type="RefSeq" id="WP_203902178.1">
    <property type="nucleotide sequence ID" value="NZ_BOPF01000022.1"/>
</dbReference>
<feature type="modified residue" description="4-aspartylphosphate" evidence="3 5">
    <location>
        <position position="54"/>
    </location>
</feature>
<feature type="active site" evidence="3 4">
    <location>
        <position position="222"/>
    </location>
</feature>
<evidence type="ECO:0000256" key="1">
    <source>
        <dbReference type="ARBA" id="ARBA00022801"/>
    </source>
</evidence>
<dbReference type="NCBIfam" id="NF001965">
    <property type="entry name" value="PRK00742.1"/>
    <property type="match status" value="1"/>
</dbReference>
<dbReference type="InterPro" id="IPR011006">
    <property type="entry name" value="CheY-like_superfamily"/>
</dbReference>
<comment type="subcellular location">
    <subcellularLocation>
        <location evidence="3">Cytoplasm</location>
    </subcellularLocation>
</comment>
<dbReference type="PROSITE" id="PS50110">
    <property type="entry name" value="RESPONSE_REGULATORY"/>
    <property type="match status" value="1"/>
</dbReference>
<feature type="compositionally biased region" description="Low complexity" evidence="6">
    <location>
        <begin position="169"/>
        <end position="181"/>
    </location>
</feature>
<keyword evidence="10" id="KW-1185">Reference proteome</keyword>
<dbReference type="CDD" id="cd17541">
    <property type="entry name" value="REC_CheB-like"/>
    <property type="match status" value="1"/>
</dbReference>
<evidence type="ECO:0000256" key="3">
    <source>
        <dbReference type="HAMAP-Rule" id="MF_00099"/>
    </source>
</evidence>
<dbReference type="GO" id="GO:0006935">
    <property type="term" value="P:chemotaxis"/>
    <property type="evidence" value="ECO:0007669"/>
    <property type="project" value="UniProtKB-UniRule"/>
</dbReference>
<evidence type="ECO:0000313" key="10">
    <source>
        <dbReference type="Proteomes" id="UP000619260"/>
    </source>
</evidence>
<dbReference type="Gene3D" id="3.40.50.2300">
    <property type="match status" value="1"/>
</dbReference>
<proteinExistence type="inferred from homology"/>
<comment type="caution">
    <text evidence="9">The sequence shown here is derived from an EMBL/GenBank/DDBJ whole genome shotgun (WGS) entry which is preliminary data.</text>
</comment>
<dbReference type="HAMAP" id="MF_00099">
    <property type="entry name" value="CheB_chemtxs"/>
    <property type="match status" value="1"/>
</dbReference>
<dbReference type="CDD" id="cd16432">
    <property type="entry name" value="CheB_Rec"/>
    <property type="match status" value="1"/>
</dbReference>
<dbReference type="SUPFAM" id="SSF52172">
    <property type="entry name" value="CheY-like"/>
    <property type="match status" value="1"/>
</dbReference>
<feature type="region of interest" description="Disordered" evidence="6">
    <location>
        <begin position="141"/>
        <end position="213"/>
    </location>
</feature>